<dbReference type="SUPFAM" id="SSF47598">
    <property type="entry name" value="Ribbon-helix-helix"/>
    <property type="match status" value="1"/>
</dbReference>
<dbReference type="InterPro" id="IPR010985">
    <property type="entry name" value="Ribbon_hlx_hlx"/>
</dbReference>
<dbReference type="InterPro" id="IPR008651">
    <property type="entry name" value="Uncharacterised_HicB"/>
</dbReference>
<dbReference type="AlphaFoldDB" id="A0A2Z3GJC1"/>
<sequence>MENGLIYKSYVGSVQYNATDEIFHGKIEAITDLVTFEADSAKQLRPEFEQAVDDYLALCAAVGKAPNKTFTGSFNVRLGPELHRKAALVSTGRGISLNQLVSQAVRQFVTQGE</sequence>
<dbReference type="RefSeq" id="WP_109655136.1">
    <property type="nucleotide sequence ID" value="NZ_CP029145.1"/>
</dbReference>
<protein>
    <submittedName>
        <fullName evidence="1">Toxin-antitoxin system HicB family antitoxin</fullName>
    </submittedName>
</protein>
<dbReference type="EMBL" id="CP029145">
    <property type="protein sequence ID" value="AWM32072.1"/>
    <property type="molecule type" value="Genomic_DNA"/>
</dbReference>
<dbReference type="Pfam" id="PF05534">
    <property type="entry name" value="HicB"/>
    <property type="match status" value="1"/>
</dbReference>
<evidence type="ECO:0000313" key="1">
    <source>
        <dbReference type="EMBL" id="AWM32072.1"/>
    </source>
</evidence>
<proteinExistence type="predicted"/>
<organism evidence="1 2">
    <name type="scientific">Hymenobacter nivis</name>
    <dbReference type="NCBI Taxonomy" id="1850093"/>
    <lineage>
        <taxon>Bacteria</taxon>
        <taxon>Pseudomonadati</taxon>
        <taxon>Bacteroidota</taxon>
        <taxon>Cytophagia</taxon>
        <taxon>Cytophagales</taxon>
        <taxon>Hymenobacteraceae</taxon>
        <taxon>Hymenobacter</taxon>
    </lineage>
</organism>
<dbReference type="OrthoDB" id="5297106at2"/>
<dbReference type="GO" id="GO:0006355">
    <property type="term" value="P:regulation of DNA-templated transcription"/>
    <property type="evidence" value="ECO:0007669"/>
    <property type="project" value="InterPro"/>
</dbReference>
<evidence type="ECO:0000313" key="2">
    <source>
        <dbReference type="Proteomes" id="UP000245999"/>
    </source>
</evidence>
<name>A0A2Z3GJC1_9BACT</name>
<keyword evidence="2" id="KW-1185">Reference proteome</keyword>
<dbReference type="SUPFAM" id="SSF143100">
    <property type="entry name" value="TTHA1013/TTHA0281-like"/>
    <property type="match status" value="1"/>
</dbReference>
<dbReference type="KEGG" id="hnv:DDQ68_04245"/>
<dbReference type="Proteomes" id="UP000245999">
    <property type="component" value="Chromosome"/>
</dbReference>
<dbReference type="InterPro" id="IPR035069">
    <property type="entry name" value="TTHA1013/TTHA0281-like"/>
</dbReference>
<reference evidence="2" key="1">
    <citation type="submission" date="2018-04" db="EMBL/GenBank/DDBJ databases">
        <title>Complete genome of Antarctic heterotrophic bacterium Hymenobacter nivis.</title>
        <authorList>
            <person name="Terashima M."/>
        </authorList>
    </citation>
    <scope>NUCLEOTIDE SEQUENCE [LARGE SCALE GENOMIC DNA]</scope>
    <source>
        <strain evidence="2">NBRC 111535</strain>
    </source>
</reference>
<accession>A0A2Z3GJC1</accession>
<gene>
    <name evidence="1" type="ORF">DDQ68_04245</name>
</gene>